<dbReference type="STRING" id="1340429.A0A2G4T2Q7"/>
<keyword evidence="1" id="KW-0472">Membrane</keyword>
<evidence type="ECO:0000256" key="1">
    <source>
        <dbReference type="SAM" id="Phobius"/>
    </source>
</evidence>
<proteinExistence type="predicted"/>
<dbReference type="RefSeq" id="XP_023468992.1">
    <property type="nucleotide sequence ID" value="XM_023615808.1"/>
</dbReference>
<keyword evidence="1" id="KW-0812">Transmembrane</keyword>
<gene>
    <name evidence="2" type="ORF">RHIMIDRAFT_86858</name>
</gene>
<dbReference type="AlphaFoldDB" id="A0A2G4T2Q7"/>
<accession>A0A2G4T2Q7</accession>
<dbReference type="GeneID" id="35446796"/>
<sequence>MVQKKKKTRSRMLSGYLNDNILLQAISIHTTFYLCVHVGVDKKKAKNSTGTIDTTNVVSSVDNNQGSSSNELEVMCPKKTCIIMKSSIKIGCTAKITKHVMTDGTIHVEYHWEHPDHCPWDIKEITDSRLPFEIKQWITEMAIENVGWKAIKKFLRIDDECLIEIEKKKSFSSFPMSLLINYHDVKSIINAHMNKLSRKSCRDKHNCEKWMKYSEKKKNCLTLFRTHENDPFLILWVSDWQKKFLEEAEEWCIDSTHKTCKPITDSSKDSYLFTIVVHNYTTNRGLPVCFFITDMETIPILHQW</sequence>
<keyword evidence="3" id="KW-1185">Reference proteome</keyword>
<evidence type="ECO:0000313" key="2">
    <source>
        <dbReference type="EMBL" id="PHZ15284.1"/>
    </source>
</evidence>
<dbReference type="EMBL" id="KZ303844">
    <property type="protein sequence ID" value="PHZ15284.1"/>
    <property type="molecule type" value="Genomic_DNA"/>
</dbReference>
<organism evidence="2 3">
    <name type="scientific">Rhizopus microsporus ATCC 52813</name>
    <dbReference type="NCBI Taxonomy" id="1340429"/>
    <lineage>
        <taxon>Eukaryota</taxon>
        <taxon>Fungi</taxon>
        <taxon>Fungi incertae sedis</taxon>
        <taxon>Mucoromycota</taxon>
        <taxon>Mucoromycotina</taxon>
        <taxon>Mucoromycetes</taxon>
        <taxon>Mucorales</taxon>
        <taxon>Mucorineae</taxon>
        <taxon>Rhizopodaceae</taxon>
        <taxon>Rhizopus</taxon>
    </lineage>
</organism>
<protein>
    <submittedName>
        <fullName evidence="2">Uncharacterized protein</fullName>
    </submittedName>
</protein>
<dbReference type="Proteomes" id="UP000242254">
    <property type="component" value="Unassembled WGS sequence"/>
</dbReference>
<feature type="transmembrane region" description="Helical" evidence="1">
    <location>
        <begin position="21"/>
        <end position="40"/>
    </location>
</feature>
<name>A0A2G4T2Q7_RHIZD</name>
<reference evidence="2 3" key="1">
    <citation type="journal article" date="2016" name="Proc. Natl. Acad. Sci. U.S.A.">
        <title>Lipid metabolic changes in an early divergent fungus govern the establishment of a mutualistic symbiosis with endobacteria.</title>
        <authorList>
            <person name="Lastovetsky O.A."/>
            <person name="Gaspar M.L."/>
            <person name="Mondo S.J."/>
            <person name="LaButti K.M."/>
            <person name="Sandor L."/>
            <person name="Grigoriev I.V."/>
            <person name="Henry S.A."/>
            <person name="Pawlowska T.E."/>
        </authorList>
    </citation>
    <scope>NUCLEOTIDE SEQUENCE [LARGE SCALE GENOMIC DNA]</scope>
    <source>
        <strain evidence="2 3">ATCC 52813</strain>
    </source>
</reference>
<keyword evidence="1" id="KW-1133">Transmembrane helix</keyword>
<evidence type="ECO:0000313" key="3">
    <source>
        <dbReference type="Proteomes" id="UP000242254"/>
    </source>
</evidence>